<dbReference type="NCBIfam" id="NF041012">
    <property type="entry name" value="T4P_ComGB"/>
    <property type="match status" value="1"/>
</dbReference>
<evidence type="ECO:0000256" key="6">
    <source>
        <dbReference type="ARBA" id="ARBA00023136"/>
    </source>
</evidence>
<dbReference type="PANTHER" id="PTHR30012:SF0">
    <property type="entry name" value="TYPE II SECRETION SYSTEM PROTEIN F-RELATED"/>
    <property type="match status" value="1"/>
</dbReference>
<sequence length="329" mass="37437">MGKGLSIKKQLRFLESFNSLLQNGFSIGESMKLITELYESDPFTDQMLTQLNNGETFATGMRNYFPDDIVNQIQIAERHGQLVDTMHEVQLFIAERNKQQNKLKALLMYPFFLIGLLLIIILGIKFFVTPQLTMISERAVPSGGHHFWWWFLLSGLLLIVGLLSLWIFQKTPIQRVEIFAKLPIIGVLIKAYYAYFFASNVSLLLASGMEAKSIAKLMQQFSARSIFYEIGSELEATLQAGGRISKIIERHSFLPNEAGLFFDRGDQVQVVAKKLSVYAKLSFAKLWNQSQRLIAIIQPIIFIVIGSAIVVTYLNMLLPMYDTLSEVYK</sequence>
<evidence type="ECO:0000256" key="2">
    <source>
        <dbReference type="ARBA" id="ARBA00005745"/>
    </source>
</evidence>
<evidence type="ECO:0000256" key="4">
    <source>
        <dbReference type="ARBA" id="ARBA00022692"/>
    </source>
</evidence>
<dbReference type="InterPro" id="IPR047692">
    <property type="entry name" value="T4P_ComGB"/>
</dbReference>
<dbReference type="GO" id="GO:0005886">
    <property type="term" value="C:plasma membrane"/>
    <property type="evidence" value="ECO:0007669"/>
    <property type="project" value="UniProtKB-SubCell"/>
</dbReference>
<proteinExistence type="inferred from homology"/>
<comment type="similarity">
    <text evidence="2">Belongs to the GSP F family.</text>
</comment>
<feature type="transmembrane region" description="Helical" evidence="7">
    <location>
        <begin position="106"/>
        <end position="127"/>
    </location>
</feature>
<evidence type="ECO:0000256" key="1">
    <source>
        <dbReference type="ARBA" id="ARBA00004651"/>
    </source>
</evidence>
<dbReference type="Pfam" id="PF00482">
    <property type="entry name" value="T2SSF"/>
    <property type="match status" value="2"/>
</dbReference>
<evidence type="ECO:0000256" key="3">
    <source>
        <dbReference type="ARBA" id="ARBA00022475"/>
    </source>
</evidence>
<dbReference type="InterPro" id="IPR042094">
    <property type="entry name" value="T2SS_GspF_sf"/>
</dbReference>
<feature type="transmembrane region" description="Helical" evidence="7">
    <location>
        <begin position="293"/>
        <end position="314"/>
    </location>
</feature>
<evidence type="ECO:0000259" key="8">
    <source>
        <dbReference type="Pfam" id="PF00482"/>
    </source>
</evidence>
<evidence type="ECO:0000256" key="7">
    <source>
        <dbReference type="SAM" id="Phobius"/>
    </source>
</evidence>
<dbReference type="InterPro" id="IPR018076">
    <property type="entry name" value="T2SS_GspF_dom"/>
</dbReference>
<organism evidence="9 10">
    <name type="scientific">Nicoliella spurrieriana</name>
    <dbReference type="NCBI Taxonomy" id="2925830"/>
    <lineage>
        <taxon>Bacteria</taxon>
        <taxon>Bacillati</taxon>
        <taxon>Bacillota</taxon>
        <taxon>Bacilli</taxon>
        <taxon>Lactobacillales</taxon>
        <taxon>Lactobacillaceae</taxon>
        <taxon>Nicoliella</taxon>
    </lineage>
</organism>
<dbReference type="EMBL" id="CP093361">
    <property type="protein sequence ID" value="UQS86772.1"/>
    <property type="molecule type" value="Genomic_DNA"/>
</dbReference>
<evidence type="ECO:0000256" key="5">
    <source>
        <dbReference type="ARBA" id="ARBA00022989"/>
    </source>
</evidence>
<dbReference type="AlphaFoldDB" id="A0A976RRX3"/>
<keyword evidence="6 7" id="KW-0472">Membrane</keyword>
<evidence type="ECO:0000313" key="9">
    <source>
        <dbReference type="EMBL" id="UQS86772.1"/>
    </source>
</evidence>
<dbReference type="PANTHER" id="PTHR30012">
    <property type="entry name" value="GENERAL SECRETION PATHWAY PROTEIN"/>
    <property type="match status" value="1"/>
</dbReference>
<feature type="domain" description="Type II secretion system protein GspF" evidence="8">
    <location>
        <begin position="197"/>
        <end position="319"/>
    </location>
</feature>
<keyword evidence="10" id="KW-1185">Reference proteome</keyword>
<name>A0A976RRX3_9LACO</name>
<dbReference type="RefSeq" id="WP_260116575.1">
    <property type="nucleotide sequence ID" value="NZ_CP093361.1"/>
</dbReference>
<dbReference type="KEGG" id="lbe:MOO44_07855"/>
<evidence type="ECO:0000313" key="10">
    <source>
        <dbReference type="Proteomes" id="UP000831181"/>
    </source>
</evidence>
<protein>
    <submittedName>
        <fullName evidence="9">Type II secretion system F family protein</fullName>
    </submittedName>
</protein>
<gene>
    <name evidence="9" type="ORF">MOO44_07855</name>
</gene>
<keyword evidence="5 7" id="KW-1133">Transmembrane helix</keyword>
<feature type="domain" description="Type II secretion system protein GspF" evidence="8">
    <location>
        <begin position="13"/>
        <end position="130"/>
    </location>
</feature>
<reference evidence="9" key="1">
    <citation type="journal article" date="2022" name="Int. J. Syst. Evol. Microbiol.">
        <title>Apilactobacillus apisilvae sp. nov., Nicolia spurrieriana gen. nov. sp. nov., Bombilactobacillus folatiphilus sp. nov. and Bombilactobacillus thymidiniphilus sp. nov., four new lactic acid bacterial isolates from stingless bees Tetragonula carbonaria and Austroplebeia australis.</title>
        <authorList>
            <person name="Oliphant S.A."/>
            <person name="Watson-Haigh N.S."/>
            <person name="Sumby K.M."/>
            <person name="Gardner J."/>
            <person name="Groom S."/>
            <person name="Jiranek V."/>
        </authorList>
    </citation>
    <scope>NUCLEOTIDE SEQUENCE</scope>
    <source>
        <strain evidence="9">SGEP1_A5</strain>
    </source>
</reference>
<dbReference type="Proteomes" id="UP000831181">
    <property type="component" value="Chromosome"/>
</dbReference>
<keyword evidence="3" id="KW-1003">Cell membrane</keyword>
<accession>A0A976RRX3</accession>
<feature type="transmembrane region" description="Helical" evidence="7">
    <location>
        <begin position="147"/>
        <end position="168"/>
    </location>
</feature>
<comment type="subcellular location">
    <subcellularLocation>
        <location evidence="1">Cell membrane</location>
        <topology evidence="1">Multi-pass membrane protein</topology>
    </subcellularLocation>
</comment>
<dbReference type="InterPro" id="IPR003004">
    <property type="entry name" value="GspF/PilC"/>
</dbReference>
<dbReference type="Gene3D" id="1.20.81.30">
    <property type="entry name" value="Type II secretion system (T2SS), domain F"/>
    <property type="match status" value="2"/>
</dbReference>
<keyword evidence="4 7" id="KW-0812">Transmembrane</keyword>
<feature type="transmembrane region" description="Helical" evidence="7">
    <location>
        <begin position="180"/>
        <end position="198"/>
    </location>
</feature>